<dbReference type="EMBL" id="AECU01000041">
    <property type="protein sequence ID" value="EFQ07907.1"/>
    <property type="molecule type" value="Genomic_DNA"/>
</dbReference>
<dbReference type="PANTHER" id="PTHR35011">
    <property type="entry name" value="2,3-DIKETO-L-GULONATE TRAP TRANSPORTER SMALL PERMEASE PROTEIN YIAM"/>
    <property type="match status" value="1"/>
</dbReference>
<keyword evidence="4" id="KW-0997">Cell inner membrane</keyword>
<keyword evidence="6 9" id="KW-1133">Transmembrane helix</keyword>
<gene>
    <name evidence="11" type="ORF">HMPREF9436_00571</name>
</gene>
<keyword evidence="5 9" id="KW-0812">Transmembrane</keyword>
<dbReference type="GO" id="GO:0022857">
    <property type="term" value="F:transmembrane transporter activity"/>
    <property type="evidence" value="ECO:0007669"/>
    <property type="project" value="TreeGrafter"/>
</dbReference>
<accession>E2ZFY8</accession>
<dbReference type="AlphaFoldDB" id="E2ZFY8"/>
<evidence type="ECO:0000313" key="12">
    <source>
        <dbReference type="Proteomes" id="UP000006028"/>
    </source>
</evidence>
<keyword evidence="2" id="KW-0813">Transport</keyword>
<dbReference type="Proteomes" id="UP000006028">
    <property type="component" value="Unassembled WGS sequence"/>
</dbReference>
<keyword evidence="3" id="KW-1003">Cell membrane</keyword>
<evidence type="ECO:0000256" key="6">
    <source>
        <dbReference type="ARBA" id="ARBA00022989"/>
    </source>
</evidence>
<evidence type="ECO:0000259" key="10">
    <source>
        <dbReference type="Pfam" id="PF04290"/>
    </source>
</evidence>
<comment type="similarity">
    <text evidence="8">Belongs to the TRAP transporter small permease family.</text>
</comment>
<dbReference type="InterPro" id="IPR055348">
    <property type="entry name" value="DctQ"/>
</dbReference>
<comment type="subcellular location">
    <subcellularLocation>
        <location evidence="1">Cell inner membrane</location>
        <topology evidence="1">Multi-pass membrane protein</topology>
    </subcellularLocation>
</comment>
<dbReference type="STRING" id="748224.HMPREF9436_00571"/>
<feature type="transmembrane region" description="Helical" evidence="9">
    <location>
        <begin position="38"/>
        <end position="56"/>
    </location>
</feature>
<evidence type="ECO:0000256" key="8">
    <source>
        <dbReference type="ARBA" id="ARBA00038436"/>
    </source>
</evidence>
<organism evidence="11 12">
    <name type="scientific">Faecalibacterium cf. prausnitzii KLE1255</name>
    <dbReference type="NCBI Taxonomy" id="748224"/>
    <lineage>
        <taxon>Bacteria</taxon>
        <taxon>Bacillati</taxon>
        <taxon>Bacillota</taxon>
        <taxon>Clostridia</taxon>
        <taxon>Eubacteriales</taxon>
        <taxon>Oscillospiraceae</taxon>
        <taxon>Faecalibacterium</taxon>
    </lineage>
</organism>
<dbReference type="HOGENOM" id="CLU_086356_9_4_9"/>
<feature type="transmembrane region" description="Helical" evidence="9">
    <location>
        <begin position="118"/>
        <end position="136"/>
    </location>
</feature>
<dbReference type="GO" id="GO:0005886">
    <property type="term" value="C:plasma membrane"/>
    <property type="evidence" value="ECO:0007669"/>
    <property type="project" value="UniProtKB-SubCell"/>
</dbReference>
<evidence type="ECO:0000256" key="5">
    <source>
        <dbReference type="ARBA" id="ARBA00022692"/>
    </source>
</evidence>
<feature type="transmembrane region" description="Helical" evidence="9">
    <location>
        <begin position="7"/>
        <end position="26"/>
    </location>
</feature>
<dbReference type="Pfam" id="PF04290">
    <property type="entry name" value="DctQ"/>
    <property type="match status" value="1"/>
</dbReference>
<evidence type="ECO:0000256" key="4">
    <source>
        <dbReference type="ARBA" id="ARBA00022519"/>
    </source>
</evidence>
<reference evidence="11 12" key="1">
    <citation type="submission" date="2010-08" db="EMBL/GenBank/DDBJ databases">
        <authorList>
            <person name="Weinstock G."/>
            <person name="Sodergren E."/>
            <person name="Clifton S."/>
            <person name="Fulton L."/>
            <person name="Fulton B."/>
            <person name="Courtney L."/>
            <person name="Fronick C."/>
            <person name="Harrison M."/>
            <person name="Strong C."/>
            <person name="Farmer C."/>
            <person name="Delahaunty K."/>
            <person name="Markovic C."/>
            <person name="Hall O."/>
            <person name="Minx P."/>
            <person name="Tomlinson C."/>
            <person name="Mitreva M."/>
            <person name="Hou S."/>
            <person name="Chen J."/>
            <person name="Wollam A."/>
            <person name="Pepin K.H."/>
            <person name="Johnson M."/>
            <person name="Bhonagiri V."/>
            <person name="Zhang X."/>
            <person name="Suruliraj S."/>
            <person name="Warren W."/>
            <person name="Chinwalla A."/>
            <person name="Mardis E.R."/>
            <person name="Wilson R.K."/>
        </authorList>
    </citation>
    <scope>NUCLEOTIDE SEQUENCE [LARGE SCALE GENOMIC DNA]</scope>
    <source>
        <strain evidence="11 12">KLE1255</strain>
    </source>
</reference>
<evidence type="ECO:0000256" key="7">
    <source>
        <dbReference type="ARBA" id="ARBA00023136"/>
    </source>
</evidence>
<proteinExistence type="inferred from homology"/>
<dbReference type="InterPro" id="IPR007387">
    <property type="entry name" value="TRAP_DctQ"/>
</dbReference>
<sequence>MIENAVIILGLSAMFLILLAQVIMRYVFSRPLTWSEEAARFIFVYVSFIGISYAYRQKGHIRMEVVVNLFPQAVRRGLEVLINLGTIALFCYMIPFSFRFIGIQAGVKATATHIPMSIVYTALPLGMALSCVRLLISSLRIVWGEEENA</sequence>
<evidence type="ECO:0000256" key="2">
    <source>
        <dbReference type="ARBA" id="ARBA00022448"/>
    </source>
</evidence>
<feature type="transmembrane region" description="Helical" evidence="9">
    <location>
        <begin position="77"/>
        <end position="98"/>
    </location>
</feature>
<protein>
    <submittedName>
        <fullName evidence="11">TRAP transporter, DctQ-like membrane protein</fullName>
    </submittedName>
</protein>
<dbReference type="PANTHER" id="PTHR35011:SF2">
    <property type="entry name" value="2,3-DIKETO-L-GULONATE TRAP TRANSPORTER SMALL PERMEASE PROTEIN YIAM"/>
    <property type="match status" value="1"/>
</dbReference>
<dbReference type="BioCyc" id="FCF748224-HMP:GTSS-2805-MONOMER"/>
<evidence type="ECO:0000256" key="3">
    <source>
        <dbReference type="ARBA" id="ARBA00022475"/>
    </source>
</evidence>
<keyword evidence="7 9" id="KW-0472">Membrane</keyword>
<dbReference type="eggNOG" id="COG3090">
    <property type="taxonomic scope" value="Bacteria"/>
</dbReference>
<feature type="domain" description="Tripartite ATP-independent periplasmic transporters DctQ component" evidence="10">
    <location>
        <begin position="14"/>
        <end position="140"/>
    </location>
</feature>
<dbReference type="GO" id="GO:0015740">
    <property type="term" value="P:C4-dicarboxylate transport"/>
    <property type="evidence" value="ECO:0007669"/>
    <property type="project" value="TreeGrafter"/>
</dbReference>
<evidence type="ECO:0000256" key="1">
    <source>
        <dbReference type="ARBA" id="ARBA00004429"/>
    </source>
</evidence>
<evidence type="ECO:0000256" key="9">
    <source>
        <dbReference type="SAM" id="Phobius"/>
    </source>
</evidence>
<evidence type="ECO:0000313" key="11">
    <source>
        <dbReference type="EMBL" id="EFQ07907.1"/>
    </source>
</evidence>
<comment type="caution">
    <text evidence="11">The sequence shown here is derived from an EMBL/GenBank/DDBJ whole genome shotgun (WGS) entry which is preliminary data.</text>
</comment>
<name>E2ZFY8_9FIRM</name>